<name>A0ABT8F5D2_9BACT</name>
<dbReference type="Pfam" id="PF13568">
    <property type="entry name" value="OMP_b-brl_2"/>
    <property type="match status" value="1"/>
</dbReference>
<evidence type="ECO:0000313" key="3">
    <source>
        <dbReference type="EMBL" id="MDN4165431.1"/>
    </source>
</evidence>
<organism evidence="3 4">
    <name type="scientific">Shiella aurantiaca</name>
    <dbReference type="NCBI Taxonomy" id="3058365"/>
    <lineage>
        <taxon>Bacteria</taxon>
        <taxon>Pseudomonadati</taxon>
        <taxon>Bacteroidota</taxon>
        <taxon>Cytophagia</taxon>
        <taxon>Cytophagales</taxon>
        <taxon>Shiellaceae</taxon>
        <taxon>Shiella</taxon>
    </lineage>
</organism>
<reference evidence="3" key="1">
    <citation type="submission" date="2023-06" db="EMBL/GenBank/DDBJ databases">
        <title>Cytophagales bacterium Strain LB-30, isolated from soil.</title>
        <authorList>
            <person name="Liu B."/>
        </authorList>
    </citation>
    <scope>NUCLEOTIDE SEQUENCE</scope>
    <source>
        <strain evidence="3">LB-30</strain>
    </source>
</reference>
<accession>A0ABT8F5D2</accession>
<proteinExistence type="predicted"/>
<comment type="caution">
    <text evidence="3">The sequence shown here is derived from an EMBL/GenBank/DDBJ whole genome shotgun (WGS) entry which is preliminary data.</text>
</comment>
<evidence type="ECO:0000313" key="4">
    <source>
        <dbReference type="Proteomes" id="UP001168552"/>
    </source>
</evidence>
<feature type="signal peptide" evidence="1">
    <location>
        <begin position="1"/>
        <end position="19"/>
    </location>
</feature>
<evidence type="ECO:0000256" key="1">
    <source>
        <dbReference type="SAM" id="SignalP"/>
    </source>
</evidence>
<keyword evidence="4" id="KW-1185">Reference proteome</keyword>
<dbReference type="RefSeq" id="WP_320003956.1">
    <property type="nucleotide sequence ID" value="NZ_JAUHJS010000003.1"/>
</dbReference>
<protein>
    <submittedName>
        <fullName evidence="3">Porin family protein</fullName>
    </submittedName>
</protein>
<dbReference type="EMBL" id="JAUHJS010000003">
    <property type="protein sequence ID" value="MDN4165431.1"/>
    <property type="molecule type" value="Genomic_DNA"/>
</dbReference>
<feature type="domain" description="Outer membrane protein beta-barrel" evidence="2">
    <location>
        <begin position="19"/>
        <end position="166"/>
    </location>
</feature>
<dbReference type="Proteomes" id="UP001168552">
    <property type="component" value="Unassembled WGS sequence"/>
</dbReference>
<feature type="chain" id="PRO_5046942164" evidence="1">
    <location>
        <begin position="20"/>
        <end position="194"/>
    </location>
</feature>
<keyword evidence="1" id="KW-0732">Signal</keyword>
<sequence>MKKIILSMLAVMAFGYSYSQSFSLGLKAGVSSTKLKVEDNQAALKEGDLSLGYHVGAFARIGAAGLFLQPEVYFNNTSNKTLQNVSTTSTPDYQEVKFNLSKVDVPVLVGFKFLIARVYVGPVASFLTSAKLDKDDIKDDFKSNIFGYQAGAGLDITKLTLDIRYEGQFGSISDVANGTKNINQVMFSIGYKLL</sequence>
<evidence type="ECO:0000259" key="2">
    <source>
        <dbReference type="Pfam" id="PF13568"/>
    </source>
</evidence>
<gene>
    <name evidence="3" type="ORF">QWY31_07955</name>
</gene>
<dbReference type="InterPro" id="IPR025665">
    <property type="entry name" value="Beta-barrel_OMP_2"/>
</dbReference>